<feature type="compositionally biased region" description="Basic and acidic residues" evidence="1">
    <location>
        <begin position="78"/>
        <end position="93"/>
    </location>
</feature>
<evidence type="ECO:0000313" key="3">
    <source>
        <dbReference type="Proteomes" id="UP000242814"/>
    </source>
</evidence>
<feature type="region of interest" description="Disordered" evidence="1">
    <location>
        <begin position="60"/>
        <end position="123"/>
    </location>
</feature>
<gene>
    <name evidence="2" type="ORF">ACO22_06839</name>
</gene>
<dbReference type="OrthoDB" id="10335405at2759"/>
<dbReference type="AlphaFoldDB" id="A0A1D2J6C6"/>
<evidence type="ECO:0000313" key="2">
    <source>
        <dbReference type="EMBL" id="ODH13863.1"/>
    </source>
</evidence>
<dbReference type="Proteomes" id="UP000242814">
    <property type="component" value="Unassembled WGS sequence"/>
</dbReference>
<dbReference type="OMA" id="NDCKQEE"/>
<feature type="compositionally biased region" description="Polar residues" evidence="1">
    <location>
        <begin position="60"/>
        <end position="77"/>
    </location>
</feature>
<evidence type="ECO:0000256" key="1">
    <source>
        <dbReference type="SAM" id="MobiDB-lite"/>
    </source>
</evidence>
<dbReference type="VEuPathDB" id="FungiDB:PADG_04294"/>
<protein>
    <submittedName>
        <fullName evidence="2">Uncharacterized protein</fullName>
    </submittedName>
</protein>
<name>A0A1D2J6C6_PARBR</name>
<comment type="caution">
    <text evidence="2">The sequence shown here is derived from an EMBL/GenBank/DDBJ whole genome shotgun (WGS) entry which is preliminary data.</text>
</comment>
<organism evidence="2 3">
    <name type="scientific">Paracoccidioides brasiliensis</name>
    <dbReference type="NCBI Taxonomy" id="121759"/>
    <lineage>
        <taxon>Eukaryota</taxon>
        <taxon>Fungi</taxon>
        <taxon>Dikarya</taxon>
        <taxon>Ascomycota</taxon>
        <taxon>Pezizomycotina</taxon>
        <taxon>Eurotiomycetes</taxon>
        <taxon>Eurotiomycetidae</taxon>
        <taxon>Onygenales</taxon>
        <taxon>Ajellomycetaceae</taxon>
        <taxon>Paracoccidioides</taxon>
    </lineage>
</organism>
<reference evidence="2 3" key="1">
    <citation type="submission" date="2016-06" db="EMBL/GenBank/DDBJ databases">
        <authorList>
            <person name="Kjaerup R.B."/>
            <person name="Dalgaard T.S."/>
            <person name="Juul-Madsen H.R."/>
        </authorList>
    </citation>
    <scope>NUCLEOTIDE SEQUENCE [LARGE SCALE GENOMIC DNA]</scope>
    <source>
        <strain evidence="2 3">Pb300</strain>
    </source>
</reference>
<proteinExistence type="predicted"/>
<accession>A0A1D2J6C6</accession>
<sequence>MSSLSLDVGKVKDNEQFISFGFHGRISYDFELFLPFKHLAIERVTVDKTGYNHVIYGRQTQALTPQHPGSSTSSTNDCKQEETDPLRGQDSLRKNPPTGKKGQHPIQTVRQGANGKLKTTWAS</sequence>
<dbReference type="EMBL" id="LZYO01000409">
    <property type="protein sequence ID" value="ODH13863.1"/>
    <property type="molecule type" value="Genomic_DNA"/>
</dbReference>
<dbReference type="VEuPathDB" id="FungiDB:PABG_01174"/>